<evidence type="ECO:0000313" key="2">
    <source>
        <dbReference type="Proteomes" id="UP001157502"/>
    </source>
</evidence>
<dbReference type="Proteomes" id="UP001157502">
    <property type="component" value="Chromosome 5"/>
</dbReference>
<gene>
    <name evidence="1" type="ORF">DPEC_G00064830</name>
</gene>
<name>A0ACC2H8A8_DALPE</name>
<evidence type="ECO:0000313" key="1">
    <source>
        <dbReference type="EMBL" id="KAJ8012067.1"/>
    </source>
</evidence>
<dbReference type="EMBL" id="CM055732">
    <property type="protein sequence ID" value="KAJ8012067.1"/>
    <property type="molecule type" value="Genomic_DNA"/>
</dbReference>
<keyword evidence="2" id="KW-1185">Reference proteome</keyword>
<proteinExistence type="predicted"/>
<reference evidence="1" key="1">
    <citation type="submission" date="2021-05" db="EMBL/GenBank/DDBJ databases">
        <authorList>
            <person name="Pan Q."/>
            <person name="Jouanno E."/>
            <person name="Zahm M."/>
            <person name="Klopp C."/>
            <person name="Cabau C."/>
            <person name="Louis A."/>
            <person name="Berthelot C."/>
            <person name="Parey E."/>
            <person name="Roest Crollius H."/>
            <person name="Montfort J."/>
            <person name="Robinson-Rechavi M."/>
            <person name="Bouchez O."/>
            <person name="Lampietro C."/>
            <person name="Lopez Roques C."/>
            <person name="Donnadieu C."/>
            <person name="Postlethwait J."/>
            <person name="Bobe J."/>
            <person name="Dillon D."/>
            <person name="Chandos A."/>
            <person name="von Hippel F."/>
            <person name="Guiguen Y."/>
        </authorList>
    </citation>
    <scope>NUCLEOTIDE SEQUENCE</scope>
    <source>
        <strain evidence="1">YG-Jan2019</strain>
    </source>
</reference>
<sequence length="20" mass="2234">MQTVTSGCRWTWVPGSRSPP</sequence>
<protein>
    <submittedName>
        <fullName evidence="1">Uncharacterized protein</fullName>
    </submittedName>
</protein>
<comment type="caution">
    <text evidence="1">The sequence shown here is derived from an EMBL/GenBank/DDBJ whole genome shotgun (WGS) entry which is preliminary data.</text>
</comment>
<accession>A0ACC2H8A8</accession>
<organism evidence="1 2">
    <name type="scientific">Dallia pectoralis</name>
    <name type="common">Alaska blackfish</name>
    <dbReference type="NCBI Taxonomy" id="75939"/>
    <lineage>
        <taxon>Eukaryota</taxon>
        <taxon>Metazoa</taxon>
        <taxon>Chordata</taxon>
        <taxon>Craniata</taxon>
        <taxon>Vertebrata</taxon>
        <taxon>Euteleostomi</taxon>
        <taxon>Actinopterygii</taxon>
        <taxon>Neopterygii</taxon>
        <taxon>Teleostei</taxon>
        <taxon>Protacanthopterygii</taxon>
        <taxon>Esociformes</taxon>
        <taxon>Umbridae</taxon>
        <taxon>Dallia</taxon>
    </lineage>
</organism>